<sequence>MALDLSRRILDAGPGGREREEKKEEEMEGEEDGAPPSELHESLGPLYYLYGTTLLYSVEESDAMMAAGAPAVGAQRRPDGGEEGEPEEGEGGEPSSEPADVEVGQEEEGEGEAEAPADPAEDLQIAWENLETARNILSRLVATFRGGEEEGSETKSGKSCGDEKADDEVSALAVNGGAPYTPDERSSLLLDLAQVHTRLGDLQRSNSAMLPCVADYAAALTLRTEVLGEYDRRVADSHFSLAAACAEAPP</sequence>
<dbReference type="PANTHER" id="PTHR15081">
    <property type="entry name" value="NUCLEAR AUTOANTIGENIC SPERM PROTEIN NASP -RELATED"/>
    <property type="match status" value="1"/>
</dbReference>
<dbReference type="PANTHER" id="PTHR15081:SF1">
    <property type="entry name" value="NUCLEAR AUTOANTIGENIC SPERM PROTEIN"/>
    <property type="match status" value="1"/>
</dbReference>
<gene>
    <name evidence="4" type="ORF">THAOC_18490</name>
</gene>
<reference evidence="4 5" key="1">
    <citation type="journal article" date="2012" name="Genome Biol.">
        <title>Genome and low-iron response of an oceanic diatom adapted to chronic iron limitation.</title>
        <authorList>
            <person name="Lommer M."/>
            <person name="Specht M."/>
            <person name="Roy A.S."/>
            <person name="Kraemer L."/>
            <person name="Andreson R."/>
            <person name="Gutowska M.A."/>
            <person name="Wolf J."/>
            <person name="Bergner S.V."/>
            <person name="Schilhabel M.B."/>
            <person name="Klostermeier U.C."/>
            <person name="Beiko R.G."/>
            <person name="Rosenstiel P."/>
            <person name="Hippler M."/>
            <person name="Laroche J."/>
        </authorList>
    </citation>
    <scope>NUCLEOTIDE SEQUENCE [LARGE SCALE GENOMIC DNA]</scope>
    <source>
        <strain evidence="4 5">CCMP1005</strain>
    </source>
</reference>
<organism evidence="4 5">
    <name type="scientific">Thalassiosira oceanica</name>
    <name type="common">Marine diatom</name>
    <dbReference type="NCBI Taxonomy" id="159749"/>
    <lineage>
        <taxon>Eukaryota</taxon>
        <taxon>Sar</taxon>
        <taxon>Stramenopiles</taxon>
        <taxon>Ochrophyta</taxon>
        <taxon>Bacillariophyta</taxon>
        <taxon>Coscinodiscophyceae</taxon>
        <taxon>Thalassiosirophycidae</taxon>
        <taxon>Thalassiosirales</taxon>
        <taxon>Thalassiosiraceae</taxon>
        <taxon>Thalassiosira</taxon>
    </lineage>
</organism>
<evidence type="ECO:0000256" key="1">
    <source>
        <dbReference type="ARBA" id="ARBA00022737"/>
    </source>
</evidence>
<feature type="compositionally biased region" description="Basic and acidic residues" evidence="3">
    <location>
        <begin position="146"/>
        <end position="163"/>
    </location>
</feature>
<accession>K0S826</accession>
<protein>
    <submittedName>
        <fullName evidence="4">Uncharacterized protein</fullName>
    </submittedName>
</protein>
<dbReference type="AlphaFoldDB" id="K0S826"/>
<feature type="compositionally biased region" description="Basic and acidic residues" evidence="3">
    <location>
        <begin position="1"/>
        <end position="25"/>
    </location>
</feature>
<dbReference type="GO" id="GO:0034080">
    <property type="term" value="P:CENP-A containing chromatin assembly"/>
    <property type="evidence" value="ECO:0007669"/>
    <property type="project" value="TreeGrafter"/>
</dbReference>
<evidence type="ECO:0000313" key="4">
    <source>
        <dbReference type="EMBL" id="EJK61074.1"/>
    </source>
</evidence>
<comment type="caution">
    <text evidence="4">The sequence shown here is derived from an EMBL/GenBank/DDBJ whole genome shotgun (WGS) entry which is preliminary data.</text>
</comment>
<keyword evidence="1" id="KW-0677">Repeat</keyword>
<keyword evidence="2" id="KW-0802">TPR repeat</keyword>
<dbReference type="EMBL" id="AGNL01020426">
    <property type="protein sequence ID" value="EJK61074.1"/>
    <property type="molecule type" value="Genomic_DNA"/>
</dbReference>
<evidence type="ECO:0000256" key="2">
    <source>
        <dbReference type="ARBA" id="ARBA00022803"/>
    </source>
</evidence>
<dbReference type="Proteomes" id="UP000266841">
    <property type="component" value="Unassembled WGS sequence"/>
</dbReference>
<dbReference type="GO" id="GO:0005654">
    <property type="term" value="C:nucleoplasm"/>
    <property type="evidence" value="ECO:0007669"/>
    <property type="project" value="TreeGrafter"/>
</dbReference>
<feature type="region of interest" description="Disordered" evidence="3">
    <location>
        <begin position="146"/>
        <end position="167"/>
    </location>
</feature>
<proteinExistence type="predicted"/>
<feature type="region of interest" description="Disordered" evidence="3">
    <location>
        <begin position="67"/>
        <end position="118"/>
    </location>
</feature>
<feature type="compositionally biased region" description="Acidic residues" evidence="3">
    <location>
        <begin position="81"/>
        <end position="91"/>
    </location>
</feature>
<name>K0S826_THAOC</name>
<dbReference type="InterPro" id="IPR051730">
    <property type="entry name" value="NASP-like"/>
</dbReference>
<dbReference type="eggNOG" id="ENOG502RW6X">
    <property type="taxonomic scope" value="Eukaryota"/>
</dbReference>
<evidence type="ECO:0000256" key="3">
    <source>
        <dbReference type="SAM" id="MobiDB-lite"/>
    </source>
</evidence>
<keyword evidence="5" id="KW-1185">Reference proteome</keyword>
<dbReference type="OrthoDB" id="5587616at2759"/>
<feature type="region of interest" description="Disordered" evidence="3">
    <location>
        <begin position="1"/>
        <end position="42"/>
    </location>
</feature>
<dbReference type="GO" id="GO:0006335">
    <property type="term" value="P:DNA replication-dependent chromatin assembly"/>
    <property type="evidence" value="ECO:0007669"/>
    <property type="project" value="TreeGrafter"/>
</dbReference>
<evidence type="ECO:0000313" key="5">
    <source>
        <dbReference type="Proteomes" id="UP000266841"/>
    </source>
</evidence>
<dbReference type="GO" id="GO:0042393">
    <property type="term" value="F:histone binding"/>
    <property type="evidence" value="ECO:0007669"/>
    <property type="project" value="TreeGrafter"/>
</dbReference>
<feature type="compositionally biased region" description="Acidic residues" evidence="3">
    <location>
        <begin position="99"/>
        <end position="118"/>
    </location>
</feature>